<feature type="region of interest" description="Disordered" evidence="1">
    <location>
        <begin position="258"/>
        <end position="279"/>
    </location>
</feature>
<reference evidence="2" key="1">
    <citation type="submission" date="2023-06" db="EMBL/GenBank/DDBJ databases">
        <title>Genome-scale phylogeny and comparative genomics of the fungal order Sordariales.</title>
        <authorList>
            <consortium name="Lawrence Berkeley National Laboratory"/>
            <person name="Hensen N."/>
            <person name="Bonometti L."/>
            <person name="Westerberg I."/>
            <person name="Brannstrom I.O."/>
            <person name="Guillou S."/>
            <person name="Cros-Aarteil S."/>
            <person name="Calhoun S."/>
            <person name="Haridas S."/>
            <person name="Kuo A."/>
            <person name="Mondo S."/>
            <person name="Pangilinan J."/>
            <person name="Riley R."/>
            <person name="Labutti K."/>
            <person name="Andreopoulos B."/>
            <person name="Lipzen A."/>
            <person name="Chen C."/>
            <person name="Yanf M."/>
            <person name="Daum C."/>
            <person name="Ng V."/>
            <person name="Clum A."/>
            <person name="Steindorff A."/>
            <person name="Ohm R."/>
            <person name="Martin F."/>
            <person name="Silar P."/>
            <person name="Natvig D."/>
            <person name="Lalanne C."/>
            <person name="Gautier V."/>
            <person name="Ament-Velasquez S.L."/>
            <person name="Kruys A."/>
            <person name="Hutchinson M.I."/>
            <person name="Powell A.J."/>
            <person name="Barry K."/>
            <person name="Miller A.N."/>
            <person name="Grigoriev I.V."/>
            <person name="Debuchy R."/>
            <person name="Gladieux P."/>
            <person name="Thoren M.H."/>
            <person name="Johannesson H."/>
        </authorList>
    </citation>
    <scope>NUCLEOTIDE SEQUENCE</scope>
    <source>
        <strain evidence="2">CBS 606.72</strain>
    </source>
</reference>
<accession>A0AA39XDX7</accession>
<evidence type="ECO:0000313" key="2">
    <source>
        <dbReference type="EMBL" id="KAK0631930.1"/>
    </source>
</evidence>
<keyword evidence="3" id="KW-1185">Reference proteome</keyword>
<dbReference type="EMBL" id="JAULSU010000001">
    <property type="protein sequence ID" value="KAK0631930.1"/>
    <property type="molecule type" value="Genomic_DNA"/>
</dbReference>
<evidence type="ECO:0000256" key="1">
    <source>
        <dbReference type="SAM" id="MobiDB-lite"/>
    </source>
</evidence>
<dbReference type="AlphaFoldDB" id="A0AA39XDX7"/>
<dbReference type="Proteomes" id="UP001175000">
    <property type="component" value="Unassembled WGS sequence"/>
</dbReference>
<evidence type="ECO:0000313" key="3">
    <source>
        <dbReference type="Proteomes" id="UP001175000"/>
    </source>
</evidence>
<comment type="caution">
    <text evidence="2">The sequence shown here is derived from an EMBL/GenBank/DDBJ whole genome shotgun (WGS) entry which is preliminary data.</text>
</comment>
<protein>
    <submittedName>
        <fullName evidence="2">Uncharacterized protein</fullName>
    </submittedName>
</protein>
<gene>
    <name evidence="2" type="ORF">B0T14DRAFT_502757</name>
</gene>
<feature type="compositionally biased region" description="Basic and acidic residues" evidence="1">
    <location>
        <begin position="201"/>
        <end position="214"/>
    </location>
</feature>
<sequence length="279" mass="31185">MLLSATQKSQIAYMLGNMIERLNYNFKEYVQEGNCSGSTSFAKGTIEFREAVGSVNPEVAVNWARVCCQLVHFAKTVDLSTYNRVINRLARAEEAALSGTGNQYDVISFLGDLDLIQFPKETADIMPDPDNLMTRTPRPMRPQRRRALDQKQRSPAKRERNPPAQRPRKSTKRWIGWTKPRNRPSKTLELSTGPKTSRTWRVPDEEASREKCDDQVASGSQSPEAGGATAAAANAPPPPVVEETQRGNVDFIRNGVERLRPQDAQHPADGSHWYFGESG</sequence>
<name>A0AA39XDX7_9PEZI</name>
<feature type="compositionally biased region" description="Basic and acidic residues" evidence="1">
    <location>
        <begin position="146"/>
        <end position="161"/>
    </location>
</feature>
<feature type="compositionally biased region" description="Low complexity" evidence="1">
    <location>
        <begin position="223"/>
        <end position="234"/>
    </location>
</feature>
<feature type="region of interest" description="Disordered" evidence="1">
    <location>
        <begin position="121"/>
        <end position="246"/>
    </location>
</feature>
<organism evidence="2 3">
    <name type="scientific">Immersiella caudata</name>
    <dbReference type="NCBI Taxonomy" id="314043"/>
    <lineage>
        <taxon>Eukaryota</taxon>
        <taxon>Fungi</taxon>
        <taxon>Dikarya</taxon>
        <taxon>Ascomycota</taxon>
        <taxon>Pezizomycotina</taxon>
        <taxon>Sordariomycetes</taxon>
        <taxon>Sordariomycetidae</taxon>
        <taxon>Sordariales</taxon>
        <taxon>Lasiosphaeriaceae</taxon>
        <taxon>Immersiella</taxon>
    </lineage>
</organism>
<proteinExistence type="predicted"/>
<feature type="compositionally biased region" description="Polar residues" evidence="1">
    <location>
        <begin position="188"/>
        <end position="199"/>
    </location>
</feature>